<gene>
    <name evidence="5" type="primary">uspF</name>
    <name evidence="5" type="ORF">K6K13_09200</name>
</gene>
<name>A0ABX9AVM1_9ENTR</name>
<dbReference type="CDD" id="cd00293">
    <property type="entry name" value="USP-like"/>
    <property type="match status" value="1"/>
</dbReference>
<dbReference type="PANTHER" id="PTHR46268:SF18">
    <property type="entry name" value="UNIVERSAL STRESS PROTEIN F"/>
    <property type="match status" value="1"/>
</dbReference>
<accession>A0ABX9AVM1</accession>
<dbReference type="NCBIfam" id="NF011581">
    <property type="entry name" value="PRK15005.1"/>
    <property type="match status" value="1"/>
</dbReference>
<dbReference type="PANTHER" id="PTHR46268">
    <property type="entry name" value="STRESS RESPONSE PROTEIN NHAX"/>
    <property type="match status" value="1"/>
</dbReference>
<keyword evidence="6" id="KW-1185">Reference proteome</keyword>
<dbReference type="InterPro" id="IPR006015">
    <property type="entry name" value="Universal_stress_UspA"/>
</dbReference>
<evidence type="ECO:0000256" key="2">
    <source>
        <dbReference type="ARBA" id="ARBA00011738"/>
    </source>
</evidence>
<comment type="function">
    <text evidence="3">Required for resistance to DNA-damaging agents.</text>
</comment>
<evidence type="ECO:0000313" key="5">
    <source>
        <dbReference type="EMBL" id="QZN97479.1"/>
    </source>
</evidence>
<comment type="similarity">
    <text evidence="1 3">Belongs to the universal stress protein A family.</text>
</comment>
<dbReference type="RefSeq" id="WP_222160516.1">
    <property type="nucleotide sequence ID" value="NZ_CP081864.1"/>
</dbReference>
<dbReference type="PRINTS" id="PR01438">
    <property type="entry name" value="UNVRSLSTRESS"/>
</dbReference>
<dbReference type="Pfam" id="PF00582">
    <property type="entry name" value="Usp"/>
    <property type="match status" value="1"/>
</dbReference>
<proteinExistence type="inferred from homology"/>
<evidence type="ECO:0000256" key="1">
    <source>
        <dbReference type="ARBA" id="ARBA00008791"/>
    </source>
</evidence>
<sequence>MYKTVLVPIDISENELTQRVVAHVEALAKLHDTYVHFLTVIPSYPYYTTLGVTYPAGLPDIEEMKRNTSAAFTEVIKRFNLPEDRIMPHIMTGTPKEQILKLADSLDADLIIIGSHRPSATTFLLGSNAAAVVRHATCLVLVVR</sequence>
<dbReference type="InterPro" id="IPR014729">
    <property type="entry name" value="Rossmann-like_a/b/a_fold"/>
</dbReference>
<evidence type="ECO:0000259" key="4">
    <source>
        <dbReference type="Pfam" id="PF00582"/>
    </source>
</evidence>
<feature type="domain" description="UspA" evidence="4">
    <location>
        <begin position="1"/>
        <end position="144"/>
    </location>
</feature>
<dbReference type="InterPro" id="IPR006016">
    <property type="entry name" value="UspA"/>
</dbReference>
<comment type="subunit">
    <text evidence="2">Homodimer.</text>
</comment>
<organism evidence="5 6">
    <name type="scientific">Symbiopectobacterium purcellii</name>
    <dbReference type="NCBI Taxonomy" id="2871826"/>
    <lineage>
        <taxon>Bacteria</taxon>
        <taxon>Pseudomonadati</taxon>
        <taxon>Pseudomonadota</taxon>
        <taxon>Gammaproteobacteria</taxon>
        <taxon>Enterobacterales</taxon>
        <taxon>Enterobacteriaceae</taxon>
    </lineage>
</organism>
<dbReference type="Gene3D" id="3.40.50.620">
    <property type="entry name" value="HUPs"/>
    <property type="match status" value="1"/>
</dbReference>
<dbReference type="SUPFAM" id="SSF52402">
    <property type="entry name" value="Adenine nucleotide alpha hydrolases-like"/>
    <property type="match status" value="1"/>
</dbReference>
<evidence type="ECO:0000313" key="6">
    <source>
        <dbReference type="Proteomes" id="UP000825886"/>
    </source>
</evidence>
<dbReference type="EMBL" id="CP081864">
    <property type="protein sequence ID" value="QZN97479.1"/>
    <property type="molecule type" value="Genomic_DNA"/>
</dbReference>
<reference evidence="5 6" key="1">
    <citation type="submission" date="2021-08" db="EMBL/GenBank/DDBJ databases">
        <title>Culture and genomic analysis of Symbiopectobacterium purcellii sp. nov. gen. nov., isolated from the leafhopper Empoasca decipiens.</title>
        <authorList>
            <person name="Nadal-Jimenez P."/>
            <person name="Siozios S."/>
            <person name="Halliday N."/>
            <person name="Camara M."/>
            <person name="Hurst G.D.D."/>
        </authorList>
    </citation>
    <scope>NUCLEOTIDE SEQUENCE [LARGE SCALE GENOMIC DNA]</scope>
    <source>
        <strain evidence="5 6">SyEd1</strain>
    </source>
</reference>
<protein>
    <recommendedName>
        <fullName evidence="3">Universal stress protein</fullName>
    </recommendedName>
</protein>
<evidence type="ECO:0000256" key="3">
    <source>
        <dbReference type="PIRNR" id="PIRNR006276"/>
    </source>
</evidence>
<dbReference type="Proteomes" id="UP000825886">
    <property type="component" value="Chromosome"/>
</dbReference>
<dbReference type="PIRSF" id="PIRSF006276">
    <property type="entry name" value="UspA"/>
    <property type="match status" value="1"/>
</dbReference>
<keyword evidence="3" id="KW-0963">Cytoplasm</keyword>
<comment type="subcellular location">
    <subcellularLocation>
        <location evidence="3">Cytoplasm</location>
    </subcellularLocation>
</comment>